<keyword evidence="1" id="KW-1133">Transmembrane helix</keyword>
<evidence type="ECO:0000256" key="1">
    <source>
        <dbReference type="SAM" id="Phobius"/>
    </source>
</evidence>
<accession>A0A401FLH4</accession>
<dbReference type="Proteomes" id="UP000286974">
    <property type="component" value="Unassembled WGS sequence"/>
</dbReference>
<comment type="caution">
    <text evidence="2">The sequence shown here is derived from an EMBL/GenBank/DDBJ whole genome shotgun (WGS) entry which is preliminary data.</text>
</comment>
<dbReference type="InterPro" id="IPR016977">
    <property type="entry name" value="ComGF"/>
</dbReference>
<dbReference type="PROSITE" id="PS51257">
    <property type="entry name" value="PROKAR_LIPOPROTEIN"/>
    <property type="match status" value="1"/>
</dbReference>
<evidence type="ECO:0000313" key="2">
    <source>
        <dbReference type="EMBL" id="GAY73156.1"/>
    </source>
</evidence>
<reference evidence="2 3" key="1">
    <citation type="submission" date="2017-11" db="EMBL/GenBank/DDBJ databases">
        <title>Draft Genome Sequence of Lactobacillus curieae NBRC 111893 isolated from Koso, a Japanese sugar-Vegetable Fermented Beverage.</title>
        <authorList>
            <person name="Chiou T.Y."/>
            <person name="Oshima K."/>
            <person name="Suda W."/>
            <person name="Hattori M."/>
            <person name="Takahashi T."/>
        </authorList>
    </citation>
    <scope>NUCLEOTIDE SEQUENCE [LARGE SCALE GENOMIC DNA]</scope>
    <source>
        <strain evidence="2 3">NBRC111893</strain>
    </source>
</reference>
<evidence type="ECO:0000313" key="3">
    <source>
        <dbReference type="Proteomes" id="UP000286974"/>
    </source>
</evidence>
<sequence length="138" mass="15811">MIIKNDQDHGFVLAEAIISLIIILFGCNIMLASLKVVNKPSNYQQISFYRLVSLLESDKFNFKFKTASKDAIILSSSVTKKNYRLRKVNDVVFLAGHENGYVPLLNNVKVIKFYEVQRDIRLNVEFNNGEECHAQLDL</sequence>
<keyword evidence="3" id="KW-1185">Reference proteome</keyword>
<dbReference type="RefSeq" id="WP_125008244.1">
    <property type="nucleotide sequence ID" value="NZ_BEXA01000002.1"/>
</dbReference>
<dbReference type="OrthoDB" id="2300136at2"/>
<dbReference type="Pfam" id="PF15980">
    <property type="entry name" value="ComGF"/>
    <property type="match status" value="1"/>
</dbReference>
<gene>
    <name evidence="2" type="ORF">NBRC111893_1302</name>
</gene>
<proteinExistence type="predicted"/>
<protein>
    <recommendedName>
        <fullName evidence="4">Competence protein ComGF</fullName>
    </recommendedName>
</protein>
<name>A0A401FLH4_9LACO</name>
<feature type="transmembrane region" description="Helical" evidence="1">
    <location>
        <begin position="12"/>
        <end position="34"/>
    </location>
</feature>
<evidence type="ECO:0008006" key="4">
    <source>
        <dbReference type="Google" id="ProtNLM"/>
    </source>
</evidence>
<dbReference type="AlphaFoldDB" id="A0A401FLH4"/>
<dbReference type="EMBL" id="BEXA01000002">
    <property type="protein sequence ID" value="GAY73156.1"/>
    <property type="molecule type" value="Genomic_DNA"/>
</dbReference>
<keyword evidence="1" id="KW-0472">Membrane</keyword>
<keyword evidence="1" id="KW-0812">Transmembrane</keyword>
<organism evidence="2 3">
    <name type="scientific">Lentilactobacillus kosonis</name>
    <dbReference type="NCBI Taxonomy" id="2810561"/>
    <lineage>
        <taxon>Bacteria</taxon>
        <taxon>Bacillati</taxon>
        <taxon>Bacillota</taxon>
        <taxon>Bacilli</taxon>
        <taxon>Lactobacillales</taxon>
        <taxon>Lactobacillaceae</taxon>
        <taxon>Lentilactobacillus</taxon>
    </lineage>
</organism>